<keyword evidence="2" id="KW-0808">Transferase</keyword>
<evidence type="ECO:0000313" key="6">
    <source>
        <dbReference type="Proteomes" id="UP000075885"/>
    </source>
</evidence>
<dbReference type="PROSITE" id="PS51186">
    <property type="entry name" value="GNAT"/>
    <property type="match status" value="1"/>
</dbReference>
<dbReference type="EnsemblMetazoa" id="AEPI004726-RA">
    <property type="protein sequence ID" value="AEPI004726-PA"/>
    <property type="gene ID" value="AEPI004726"/>
</dbReference>
<dbReference type="AlphaFoldDB" id="A0A182PCS1"/>
<dbReference type="STRING" id="199890.A0A182PCS1"/>
<dbReference type="InterPro" id="IPR000182">
    <property type="entry name" value="GNAT_dom"/>
</dbReference>
<dbReference type="VEuPathDB" id="VectorBase:AEPI004726"/>
<dbReference type="PANTHER" id="PTHR10545:SF29">
    <property type="entry name" value="GH14572P-RELATED"/>
    <property type="match status" value="1"/>
</dbReference>
<dbReference type="PANTHER" id="PTHR10545">
    <property type="entry name" value="DIAMINE N-ACETYLTRANSFERASE"/>
    <property type="match status" value="1"/>
</dbReference>
<comment type="similarity">
    <text evidence="1">Belongs to the acetyltransferase family.</text>
</comment>
<evidence type="ECO:0000259" key="4">
    <source>
        <dbReference type="PROSITE" id="PS51186"/>
    </source>
</evidence>
<feature type="domain" description="N-acetyltransferase" evidence="4">
    <location>
        <begin position="9"/>
        <end position="193"/>
    </location>
</feature>
<evidence type="ECO:0000256" key="2">
    <source>
        <dbReference type="ARBA" id="ARBA00022679"/>
    </source>
</evidence>
<keyword evidence="3" id="KW-0012">Acyltransferase</keyword>
<reference evidence="5" key="2">
    <citation type="submission" date="2020-05" db="UniProtKB">
        <authorList>
            <consortium name="EnsemblMetazoa"/>
        </authorList>
    </citation>
    <scope>IDENTIFICATION</scope>
    <source>
        <strain evidence="5">Epiroticus2</strain>
    </source>
</reference>
<dbReference type="CDD" id="cd04301">
    <property type="entry name" value="NAT_SF"/>
    <property type="match status" value="1"/>
</dbReference>
<protein>
    <recommendedName>
        <fullName evidence="4">N-acetyltransferase domain-containing protein</fullName>
    </recommendedName>
</protein>
<dbReference type="Gene3D" id="3.40.630.30">
    <property type="match status" value="1"/>
</dbReference>
<reference evidence="6" key="1">
    <citation type="submission" date="2013-03" db="EMBL/GenBank/DDBJ databases">
        <title>The Genome Sequence of Anopheles epiroticus epiroticus2.</title>
        <authorList>
            <consortium name="The Broad Institute Genomics Platform"/>
            <person name="Neafsey D.E."/>
            <person name="Howell P."/>
            <person name="Walker B."/>
            <person name="Young S.K."/>
            <person name="Zeng Q."/>
            <person name="Gargeya S."/>
            <person name="Fitzgerald M."/>
            <person name="Haas B."/>
            <person name="Abouelleil A."/>
            <person name="Allen A.W."/>
            <person name="Alvarado L."/>
            <person name="Arachchi H.M."/>
            <person name="Berlin A.M."/>
            <person name="Chapman S.B."/>
            <person name="Gainer-Dewar J."/>
            <person name="Goldberg J."/>
            <person name="Griggs A."/>
            <person name="Gujja S."/>
            <person name="Hansen M."/>
            <person name="Howarth C."/>
            <person name="Imamovic A."/>
            <person name="Ireland A."/>
            <person name="Larimer J."/>
            <person name="McCowan C."/>
            <person name="Murphy C."/>
            <person name="Pearson M."/>
            <person name="Poon T.W."/>
            <person name="Priest M."/>
            <person name="Roberts A."/>
            <person name="Saif S."/>
            <person name="Shea T."/>
            <person name="Sisk P."/>
            <person name="Sykes S."/>
            <person name="Wortman J."/>
            <person name="Nusbaum C."/>
            <person name="Birren B."/>
        </authorList>
    </citation>
    <scope>NUCLEOTIDE SEQUENCE [LARGE SCALE GENOMIC DNA]</scope>
    <source>
        <strain evidence="6">Epiroticus2</strain>
    </source>
</reference>
<dbReference type="SUPFAM" id="SSF55729">
    <property type="entry name" value="Acyl-CoA N-acyltransferases (Nat)"/>
    <property type="match status" value="1"/>
</dbReference>
<evidence type="ECO:0000256" key="3">
    <source>
        <dbReference type="ARBA" id="ARBA00023315"/>
    </source>
</evidence>
<dbReference type="FunFam" id="3.40.630.30:FF:000064">
    <property type="entry name" value="GNAT family acetyltransferase"/>
    <property type="match status" value="1"/>
</dbReference>
<dbReference type="InterPro" id="IPR051016">
    <property type="entry name" value="Diverse_Substrate_AcTransf"/>
</dbReference>
<sequence length="199" mass="22590">MATIKDSGVIVRKTQRDDLSEVIAMIQELADFEKMPEGPQLTVDDLIRDGGFDDASAAPVFHSFVLEADAAGPADGANRERLTSMRWPVDPASTRPLTRKLIGYAICYYSYSTWQGKSLALEDIYIRPAYRGNGYGEVFFRALAKHAKESRCSRVDFHVLNWNPATKFYRRMGAVDLTEAESWHFYRLQKEAIDRLVTE</sequence>
<keyword evidence="6" id="KW-1185">Reference proteome</keyword>
<dbReference type="Pfam" id="PF00583">
    <property type="entry name" value="Acetyltransf_1"/>
    <property type="match status" value="1"/>
</dbReference>
<proteinExistence type="inferred from homology"/>
<organism evidence="5 6">
    <name type="scientific">Anopheles epiroticus</name>
    <dbReference type="NCBI Taxonomy" id="199890"/>
    <lineage>
        <taxon>Eukaryota</taxon>
        <taxon>Metazoa</taxon>
        <taxon>Ecdysozoa</taxon>
        <taxon>Arthropoda</taxon>
        <taxon>Hexapoda</taxon>
        <taxon>Insecta</taxon>
        <taxon>Pterygota</taxon>
        <taxon>Neoptera</taxon>
        <taxon>Endopterygota</taxon>
        <taxon>Diptera</taxon>
        <taxon>Nematocera</taxon>
        <taxon>Culicoidea</taxon>
        <taxon>Culicidae</taxon>
        <taxon>Anophelinae</taxon>
        <taxon>Anopheles</taxon>
    </lineage>
</organism>
<dbReference type="GO" id="GO:0008080">
    <property type="term" value="F:N-acetyltransferase activity"/>
    <property type="evidence" value="ECO:0007669"/>
    <property type="project" value="TreeGrafter"/>
</dbReference>
<dbReference type="Proteomes" id="UP000075885">
    <property type="component" value="Unassembled WGS sequence"/>
</dbReference>
<dbReference type="InterPro" id="IPR016181">
    <property type="entry name" value="Acyl_CoA_acyltransferase"/>
</dbReference>
<accession>A0A182PCS1</accession>
<evidence type="ECO:0000313" key="5">
    <source>
        <dbReference type="EnsemblMetazoa" id="AEPI004726-PA"/>
    </source>
</evidence>
<evidence type="ECO:0000256" key="1">
    <source>
        <dbReference type="ARBA" id="ARBA00008694"/>
    </source>
</evidence>
<name>A0A182PCS1_9DIPT</name>